<dbReference type="Gene3D" id="1.10.10.10">
    <property type="entry name" value="Winged helix-like DNA-binding domain superfamily/Winged helix DNA-binding domain"/>
    <property type="match status" value="1"/>
</dbReference>
<dbReference type="Proteomes" id="UP001172155">
    <property type="component" value="Unassembled WGS sequence"/>
</dbReference>
<dbReference type="PANTHER" id="PTHR43712:SF16">
    <property type="entry name" value="O-METHYLTRANSFERASE ELCB"/>
    <property type="match status" value="1"/>
</dbReference>
<dbReference type="Pfam" id="PF00891">
    <property type="entry name" value="Methyltransf_2"/>
    <property type="match status" value="1"/>
</dbReference>
<dbReference type="GO" id="GO:0008171">
    <property type="term" value="F:O-methyltransferase activity"/>
    <property type="evidence" value="ECO:0007669"/>
    <property type="project" value="InterPro"/>
</dbReference>
<dbReference type="PROSITE" id="PS51683">
    <property type="entry name" value="SAM_OMT_II"/>
    <property type="match status" value="1"/>
</dbReference>
<dbReference type="InterPro" id="IPR036388">
    <property type="entry name" value="WH-like_DNA-bd_sf"/>
</dbReference>
<dbReference type="EMBL" id="JAUKUD010000004">
    <property type="protein sequence ID" value="KAK0746730.1"/>
    <property type="molecule type" value="Genomic_DNA"/>
</dbReference>
<dbReference type="GO" id="GO:0032259">
    <property type="term" value="P:methylation"/>
    <property type="evidence" value="ECO:0007669"/>
    <property type="project" value="UniProtKB-KW"/>
</dbReference>
<protein>
    <submittedName>
        <fullName evidence="5">S-adenosyl-L-methionine-dependent methyltransferase</fullName>
    </submittedName>
</protein>
<dbReference type="AlphaFoldDB" id="A0AA40K5J9"/>
<dbReference type="InterPro" id="IPR029063">
    <property type="entry name" value="SAM-dependent_MTases_sf"/>
</dbReference>
<evidence type="ECO:0000313" key="5">
    <source>
        <dbReference type="EMBL" id="KAK0746730.1"/>
    </source>
</evidence>
<gene>
    <name evidence="5" type="ORF">B0T18DRAFT_158521</name>
</gene>
<evidence type="ECO:0000256" key="3">
    <source>
        <dbReference type="ARBA" id="ARBA00022691"/>
    </source>
</evidence>
<comment type="caution">
    <text evidence="5">The sequence shown here is derived from an EMBL/GenBank/DDBJ whole genome shotgun (WGS) entry which is preliminary data.</text>
</comment>
<keyword evidence="1 5" id="KW-0489">Methyltransferase</keyword>
<evidence type="ECO:0000256" key="2">
    <source>
        <dbReference type="ARBA" id="ARBA00022679"/>
    </source>
</evidence>
<evidence type="ECO:0000259" key="4">
    <source>
        <dbReference type="Pfam" id="PF00891"/>
    </source>
</evidence>
<evidence type="ECO:0000313" key="6">
    <source>
        <dbReference type="Proteomes" id="UP001172155"/>
    </source>
</evidence>
<dbReference type="Gene3D" id="3.40.50.150">
    <property type="entry name" value="Vaccinia Virus protein VP39"/>
    <property type="match status" value="1"/>
</dbReference>
<feature type="domain" description="O-methyltransferase C-terminal" evidence="4">
    <location>
        <begin position="195"/>
        <end position="341"/>
    </location>
</feature>
<organism evidence="5 6">
    <name type="scientific">Schizothecium vesticola</name>
    <dbReference type="NCBI Taxonomy" id="314040"/>
    <lineage>
        <taxon>Eukaryota</taxon>
        <taxon>Fungi</taxon>
        <taxon>Dikarya</taxon>
        <taxon>Ascomycota</taxon>
        <taxon>Pezizomycotina</taxon>
        <taxon>Sordariomycetes</taxon>
        <taxon>Sordariomycetidae</taxon>
        <taxon>Sordariales</taxon>
        <taxon>Schizotheciaceae</taxon>
        <taxon>Schizothecium</taxon>
    </lineage>
</organism>
<sequence length="367" mass="39830">MNWFINASIVSVVRLFQHWGVFDALPMPTPGLPPSKQGMPVPTLAAKLEAEESILLRLAYMLTSSSILHLVPAEGPSTPARLSHTPTSLALRSGQPMGAMFRLMFTNVVSTSTVLPSYFSTYGRREPLGPSHIPTSFLAGQPELDYFTNLNRDPAAIDDFMLAMAIAHRNAPTTGMYDMTPILAAAAAEPSRPVWIDVGGGDGHTVAIFRRAHPALPAAQCLIQDLPEVCVQAAHKAAADAELDGVRWEPMDFHADPPVVGGRAYYLRHVLRDYSDATATRILKNVARGLTRADARILVAEQVSTEPPAQYAAFKDFTMLAIGGKDRTLEGFKKVARDAGLEVEKVWRDKGTPHAVLEMRLVGAGVE</sequence>
<keyword evidence="3" id="KW-0949">S-adenosyl-L-methionine</keyword>
<keyword evidence="2" id="KW-0808">Transferase</keyword>
<reference evidence="5" key="1">
    <citation type="submission" date="2023-06" db="EMBL/GenBank/DDBJ databases">
        <title>Genome-scale phylogeny and comparative genomics of the fungal order Sordariales.</title>
        <authorList>
            <consortium name="Lawrence Berkeley National Laboratory"/>
            <person name="Hensen N."/>
            <person name="Bonometti L."/>
            <person name="Westerberg I."/>
            <person name="Brannstrom I.O."/>
            <person name="Guillou S."/>
            <person name="Cros-Aarteil S."/>
            <person name="Calhoun S."/>
            <person name="Haridas S."/>
            <person name="Kuo A."/>
            <person name="Mondo S."/>
            <person name="Pangilinan J."/>
            <person name="Riley R."/>
            <person name="LaButti K."/>
            <person name="Andreopoulos B."/>
            <person name="Lipzen A."/>
            <person name="Chen C."/>
            <person name="Yanf M."/>
            <person name="Daum C."/>
            <person name="Ng V."/>
            <person name="Clum A."/>
            <person name="Steindorff A."/>
            <person name="Ohm R."/>
            <person name="Martin F."/>
            <person name="Silar P."/>
            <person name="Natvig D."/>
            <person name="Lalanne C."/>
            <person name="Gautier V."/>
            <person name="Ament-velasquez S.L."/>
            <person name="Kruys A."/>
            <person name="Hutchinson M.I."/>
            <person name="Powell A.J."/>
            <person name="Barry K."/>
            <person name="Miller A.N."/>
            <person name="Grigoriev I.V."/>
            <person name="Debuchy R."/>
            <person name="Gladieux P."/>
            <person name="Thoren M.H."/>
            <person name="Johannesson H."/>
        </authorList>
    </citation>
    <scope>NUCLEOTIDE SEQUENCE</scope>
    <source>
        <strain evidence="5">SMH3187-1</strain>
    </source>
</reference>
<dbReference type="PIRSF" id="PIRSF005739">
    <property type="entry name" value="O-mtase"/>
    <property type="match status" value="1"/>
</dbReference>
<name>A0AA40K5J9_9PEZI</name>
<evidence type="ECO:0000256" key="1">
    <source>
        <dbReference type="ARBA" id="ARBA00022603"/>
    </source>
</evidence>
<dbReference type="InterPro" id="IPR001077">
    <property type="entry name" value="COMT_C"/>
</dbReference>
<dbReference type="SUPFAM" id="SSF53335">
    <property type="entry name" value="S-adenosyl-L-methionine-dependent methyltransferases"/>
    <property type="match status" value="1"/>
</dbReference>
<proteinExistence type="predicted"/>
<accession>A0AA40K5J9</accession>
<dbReference type="InterPro" id="IPR016461">
    <property type="entry name" value="COMT-like"/>
</dbReference>
<dbReference type="PANTHER" id="PTHR43712">
    <property type="entry name" value="PUTATIVE (AFU_ORTHOLOGUE AFUA_4G14580)-RELATED"/>
    <property type="match status" value="1"/>
</dbReference>
<keyword evidence="6" id="KW-1185">Reference proteome</keyword>